<dbReference type="GO" id="GO:0001514">
    <property type="term" value="P:selenocysteine incorporation"/>
    <property type="evidence" value="ECO:0007669"/>
    <property type="project" value="TreeGrafter"/>
</dbReference>
<reference evidence="2" key="1">
    <citation type="submission" date="2022-01" db="EMBL/GenBank/DDBJ databases">
        <authorList>
            <person name="King R."/>
        </authorList>
    </citation>
    <scope>NUCLEOTIDE SEQUENCE</scope>
</reference>
<feature type="domain" description="Tr-type G" evidence="1">
    <location>
        <begin position="2"/>
        <end position="185"/>
    </location>
</feature>
<dbReference type="InterPro" id="IPR000795">
    <property type="entry name" value="T_Tr_GTP-bd_dom"/>
</dbReference>
<dbReference type="Proteomes" id="UP001153620">
    <property type="component" value="Chromosome 1"/>
</dbReference>
<dbReference type="CDD" id="cd03696">
    <property type="entry name" value="SelB_II"/>
    <property type="match status" value="1"/>
</dbReference>
<gene>
    <name evidence="2" type="ORF">CHIRRI_LOCUS4096</name>
</gene>
<dbReference type="PRINTS" id="PR00315">
    <property type="entry name" value="ELONGATNFCT"/>
</dbReference>
<dbReference type="Pfam" id="PF21208">
    <property type="entry name" value="euk_SelB_III"/>
    <property type="match status" value="1"/>
</dbReference>
<dbReference type="InterPro" id="IPR009000">
    <property type="entry name" value="Transl_B-barrel_sf"/>
</dbReference>
<dbReference type="NCBIfam" id="TIGR00231">
    <property type="entry name" value="small_GTP"/>
    <property type="match status" value="1"/>
</dbReference>
<name>A0A9N9RPK6_9DIPT</name>
<keyword evidence="3" id="KW-1185">Reference proteome</keyword>
<dbReference type="InterPro" id="IPR050055">
    <property type="entry name" value="EF-Tu_GTPase"/>
</dbReference>
<sequence>MPVNINIGLLGHVDSGKTSLSKVLSNVSSTAAFDKNPQSKERGITLDLGFSALSIDAPDKTDGLILTFVDCPGHNSLIRTIIGGNLIIDMMILVVDIQKGFEPQTGECLILGEINKKPMIVVLNKIDMIEESKRDTAIEKMTKKVSKTLDATIFKETKIIPVSAIKNINIDKLIELIKDEACKLELRRLNDAPFLFAFDHCFSIKGSGTILSGTVLQGSIKINDNIQIPSLKIDRKIKSMQMFKKPIEKAISGDRVGICITNFDSKLLERGLICNKGTVETSYATVIQLNRIKYFKRDIKSKAKFHCSIGHETVMATIIIFSNDSNEFDFESEYQYEDMIIENDDRNYFALIEFEHPVLIYDDMLLIASKLDTEQTNVCRLAFYGNVLVKNSSTDKNSNESYLQRLKIYKEKSRDGNVQRLVNNYEIIVINLFKKETDRSKFERMKCSLSTGEVGIISGSFGQSSKVKVQFSSPLCQATIDSIKSCKSDIKVHLSFKKFIFDKNHRMVQ</sequence>
<dbReference type="Pfam" id="PF21131">
    <property type="entry name" value="eEFSec_4th"/>
    <property type="match status" value="1"/>
</dbReference>
<evidence type="ECO:0000313" key="2">
    <source>
        <dbReference type="EMBL" id="CAG9801162.1"/>
    </source>
</evidence>
<dbReference type="InterPro" id="IPR049393">
    <property type="entry name" value="eEFSec_III"/>
</dbReference>
<dbReference type="Gene3D" id="3.40.50.300">
    <property type="entry name" value="P-loop containing nucleotide triphosphate hydrolases"/>
    <property type="match status" value="1"/>
</dbReference>
<proteinExistence type="predicted"/>
<dbReference type="SUPFAM" id="SSF52540">
    <property type="entry name" value="P-loop containing nucleoside triphosphate hydrolases"/>
    <property type="match status" value="1"/>
</dbReference>
<dbReference type="SUPFAM" id="SSF50447">
    <property type="entry name" value="Translation proteins"/>
    <property type="match status" value="1"/>
</dbReference>
<evidence type="ECO:0000259" key="1">
    <source>
        <dbReference type="PROSITE" id="PS51722"/>
    </source>
</evidence>
<dbReference type="PANTHER" id="PTHR43721">
    <property type="entry name" value="ELONGATION FACTOR TU-RELATED"/>
    <property type="match status" value="1"/>
</dbReference>
<reference evidence="2" key="2">
    <citation type="submission" date="2022-10" db="EMBL/GenBank/DDBJ databases">
        <authorList>
            <consortium name="ENA_rothamsted_submissions"/>
            <consortium name="culmorum"/>
            <person name="King R."/>
        </authorList>
    </citation>
    <scope>NUCLEOTIDE SEQUENCE</scope>
</reference>
<accession>A0A9N9RPK6</accession>
<dbReference type="CDD" id="cd04094">
    <property type="entry name" value="eSelB_III"/>
    <property type="match status" value="1"/>
</dbReference>
<dbReference type="Pfam" id="PF03144">
    <property type="entry name" value="GTP_EFTU_D2"/>
    <property type="match status" value="1"/>
</dbReference>
<dbReference type="FunFam" id="2.40.30.10:FF:000052">
    <property type="entry name" value="Selenocysteine-specific elongation factor EF-Sec"/>
    <property type="match status" value="1"/>
</dbReference>
<dbReference type="GO" id="GO:0005525">
    <property type="term" value="F:GTP binding"/>
    <property type="evidence" value="ECO:0007669"/>
    <property type="project" value="InterPro"/>
</dbReference>
<dbReference type="EMBL" id="OU895877">
    <property type="protein sequence ID" value="CAG9801162.1"/>
    <property type="molecule type" value="Genomic_DNA"/>
</dbReference>
<organism evidence="2 3">
    <name type="scientific">Chironomus riparius</name>
    <dbReference type="NCBI Taxonomy" id="315576"/>
    <lineage>
        <taxon>Eukaryota</taxon>
        <taxon>Metazoa</taxon>
        <taxon>Ecdysozoa</taxon>
        <taxon>Arthropoda</taxon>
        <taxon>Hexapoda</taxon>
        <taxon>Insecta</taxon>
        <taxon>Pterygota</taxon>
        <taxon>Neoptera</taxon>
        <taxon>Endopterygota</taxon>
        <taxon>Diptera</taxon>
        <taxon>Nematocera</taxon>
        <taxon>Chironomoidea</taxon>
        <taxon>Chironomidae</taxon>
        <taxon>Chironominae</taxon>
        <taxon>Chironomus</taxon>
    </lineage>
</organism>
<dbReference type="OrthoDB" id="2067at2759"/>
<dbReference type="Pfam" id="PF00009">
    <property type="entry name" value="GTP_EFTU"/>
    <property type="match status" value="1"/>
</dbReference>
<dbReference type="Gene3D" id="2.40.30.10">
    <property type="entry name" value="Translation factors"/>
    <property type="match status" value="2"/>
</dbReference>
<dbReference type="GO" id="GO:0003924">
    <property type="term" value="F:GTPase activity"/>
    <property type="evidence" value="ECO:0007669"/>
    <property type="project" value="InterPro"/>
</dbReference>
<dbReference type="PANTHER" id="PTHR43721:SF11">
    <property type="entry name" value="SELENOCYSTEINE-SPECIFIC ELONGATION FACTOR"/>
    <property type="match status" value="1"/>
</dbReference>
<dbReference type="AlphaFoldDB" id="A0A9N9RPK6"/>
<dbReference type="InterPro" id="IPR027417">
    <property type="entry name" value="P-loop_NTPase"/>
</dbReference>
<protein>
    <recommendedName>
        <fullName evidence="1">Tr-type G domain-containing protein</fullName>
    </recommendedName>
</protein>
<dbReference type="InterPro" id="IPR049394">
    <property type="entry name" value="eEFSec_C"/>
</dbReference>
<dbReference type="InterPro" id="IPR005225">
    <property type="entry name" value="Small_GTP-bd"/>
</dbReference>
<dbReference type="CDD" id="cd01889">
    <property type="entry name" value="SelB_euk"/>
    <property type="match status" value="1"/>
</dbReference>
<dbReference type="GO" id="GO:0003746">
    <property type="term" value="F:translation elongation factor activity"/>
    <property type="evidence" value="ECO:0007669"/>
    <property type="project" value="TreeGrafter"/>
</dbReference>
<dbReference type="InterPro" id="IPR004161">
    <property type="entry name" value="EFTu-like_2"/>
</dbReference>
<dbReference type="PROSITE" id="PS51722">
    <property type="entry name" value="G_TR_2"/>
    <property type="match status" value="1"/>
</dbReference>
<evidence type="ECO:0000313" key="3">
    <source>
        <dbReference type="Proteomes" id="UP001153620"/>
    </source>
</evidence>